<name>A0A0D9X2K6_9ORYZ</name>
<proteinExistence type="inferred from homology"/>
<dbReference type="InterPro" id="IPR036291">
    <property type="entry name" value="NAD(P)-bd_dom_sf"/>
</dbReference>
<organism evidence="3 4">
    <name type="scientific">Leersia perrieri</name>
    <dbReference type="NCBI Taxonomy" id="77586"/>
    <lineage>
        <taxon>Eukaryota</taxon>
        <taxon>Viridiplantae</taxon>
        <taxon>Streptophyta</taxon>
        <taxon>Embryophyta</taxon>
        <taxon>Tracheophyta</taxon>
        <taxon>Spermatophyta</taxon>
        <taxon>Magnoliopsida</taxon>
        <taxon>Liliopsida</taxon>
        <taxon>Poales</taxon>
        <taxon>Poaceae</taxon>
        <taxon>BOP clade</taxon>
        <taxon>Oryzoideae</taxon>
        <taxon>Oryzeae</taxon>
        <taxon>Oryzinae</taxon>
        <taxon>Leersia</taxon>
    </lineage>
</organism>
<dbReference type="FunFam" id="3.40.50.720:FF:000084">
    <property type="entry name" value="Short-chain dehydrogenase reductase"/>
    <property type="match status" value="1"/>
</dbReference>
<dbReference type="PRINTS" id="PR00081">
    <property type="entry name" value="GDHRDH"/>
</dbReference>
<evidence type="ECO:0000313" key="3">
    <source>
        <dbReference type="EnsemblPlants" id="LPERR07G22170.1"/>
    </source>
</evidence>
<dbReference type="PROSITE" id="PS00061">
    <property type="entry name" value="ADH_SHORT"/>
    <property type="match status" value="1"/>
</dbReference>
<reference evidence="4" key="2">
    <citation type="submission" date="2013-12" db="EMBL/GenBank/DDBJ databases">
        <authorList>
            <person name="Yu Y."/>
            <person name="Lee S."/>
            <person name="de Baynast K."/>
            <person name="Wissotski M."/>
            <person name="Liu L."/>
            <person name="Talag J."/>
            <person name="Goicoechea J."/>
            <person name="Angelova A."/>
            <person name="Jetty R."/>
            <person name="Kudrna D."/>
            <person name="Golser W."/>
            <person name="Rivera L."/>
            <person name="Zhang J."/>
            <person name="Wing R."/>
        </authorList>
    </citation>
    <scope>NUCLEOTIDE SEQUENCE</scope>
</reference>
<dbReference type="EnsemblPlants" id="LPERR07G22170.1">
    <property type="protein sequence ID" value="LPERR07G22170.1"/>
    <property type="gene ID" value="LPERR07G22170"/>
</dbReference>
<keyword evidence="2" id="KW-0560">Oxidoreductase</keyword>
<evidence type="ECO:0000313" key="4">
    <source>
        <dbReference type="Proteomes" id="UP000032180"/>
    </source>
</evidence>
<dbReference type="PANTHER" id="PTHR43180:SF47">
    <property type="entry name" value="OS07G0664000 PROTEIN"/>
    <property type="match status" value="1"/>
</dbReference>
<reference evidence="3" key="3">
    <citation type="submission" date="2015-04" db="UniProtKB">
        <authorList>
            <consortium name="EnsemblPlants"/>
        </authorList>
    </citation>
    <scope>IDENTIFICATION</scope>
</reference>
<dbReference type="GO" id="GO:0016491">
    <property type="term" value="F:oxidoreductase activity"/>
    <property type="evidence" value="ECO:0007669"/>
    <property type="project" value="UniProtKB-KW"/>
</dbReference>
<dbReference type="HOGENOM" id="CLU_010194_1_0_1"/>
<dbReference type="InterPro" id="IPR002347">
    <property type="entry name" value="SDR_fam"/>
</dbReference>
<reference evidence="3 4" key="1">
    <citation type="submission" date="2012-08" db="EMBL/GenBank/DDBJ databases">
        <title>Oryza genome evolution.</title>
        <authorList>
            <person name="Wing R.A."/>
        </authorList>
    </citation>
    <scope>NUCLEOTIDE SEQUENCE</scope>
</reference>
<evidence type="ECO:0000256" key="1">
    <source>
        <dbReference type="ARBA" id="ARBA00006484"/>
    </source>
</evidence>
<dbReference type="PANTHER" id="PTHR43180">
    <property type="entry name" value="3-OXOACYL-(ACYL-CARRIER-PROTEIN) REDUCTASE (AFU_ORTHOLOGUE AFUA_6G11210)"/>
    <property type="match status" value="1"/>
</dbReference>
<dbReference type="Proteomes" id="UP000032180">
    <property type="component" value="Chromosome 7"/>
</dbReference>
<comment type="similarity">
    <text evidence="1">Belongs to the short-chain dehydrogenases/reductases (SDR) family.</text>
</comment>
<evidence type="ECO:0000256" key="2">
    <source>
        <dbReference type="ARBA" id="ARBA00023002"/>
    </source>
</evidence>
<dbReference type="SUPFAM" id="SSF51735">
    <property type="entry name" value="NAD(P)-binding Rossmann-fold domains"/>
    <property type="match status" value="1"/>
</dbReference>
<dbReference type="AlphaFoldDB" id="A0A0D9X2K6"/>
<dbReference type="eggNOG" id="KOG0725">
    <property type="taxonomic scope" value="Eukaryota"/>
</dbReference>
<dbReference type="Gene3D" id="3.40.50.720">
    <property type="entry name" value="NAD(P)-binding Rossmann-like Domain"/>
    <property type="match status" value="1"/>
</dbReference>
<sequence length="267" mass="27179">MFRTAQLLVRLAGKVAVITGGASGIGEATAKEFIANGAKVIIADIQDDLGHAVAAELGPDATYTHCDVADESQIAAAVDLAVSRHGHLDILFSNAGIGGATSQDDDMASLDMAAFDRVMAVNARSTLAGVKHAARAMSAGVVLCTASVASVLPVPEAAIYSVSKAAVVAVVRAAAAPMARRGLRVNAISPTTTVTPMVTRLPAAVLSKMFSGSNVVGIEPEYVARAAVYLASDEARYINGHNLVVDKGYSVYKAADAGVAMPAGTSN</sequence>
<dbReference type="Pfam" id="PF13561">
    <property type="entry name" value="adh_short_C2"/>
    <property type="match status" value="1"/>
</dbReference>
<dbReference type="PRINTS" id="PR00080">
    <property type="entry name" value="SDRFAMILY"/>
</dbReference>
<accession>A0A0D9X2K6</accession>
<keyword evidence="4" id="KW-1185">Reference proteome</keyword>
<dbReference type="Gramene" id="LPERR07G22170.1">
    <property type="protein sequence ID" value="LPERR07G22170.1"/>
    <property type="gene ID" value="LPERR07G22170"/>
</dbReference>
<protein>
    <submittedName>
        <fullName evidence="3">Uncharacterized protein</fullName>
    </submittedName>
</protein>
<dbReference type="InterPro" id="IPR020904">
    <property type="entry name" value="Sc_DH/Rdtase_CS"/>
</dbReference>
<dbReference type="STRING" id="77586.A0A0D9X2K6"/>